<dbReference type="InterPro" id="IPR050834">
    <property type="entry name" value="Glycosyltransf_2"/>
</dbReference>
<keyword evidence="3" id="KW-0808">Transferase</keyword>
<reference evidence="3 4" key="1">
    <citation type="submission" date="2020-07" db="EMBL/GenBank/DDBJ databases">
        <title>Sequencing the genomes of 1000 actinobacteria strains.</title>
        <authorList>
            <person name="Klenk H.-P."/>
        </authorList>
    </citation>
    <scope>NUCLEOTIDE SEQUENCE [LARGE SCALE GENOMIC DNA]</scope>
    <source>
        <strain evidence="3 4">DSM 40398</strain>
    </source>
</reference>
<dbReference type="AlphaFoldDB" id="A0A7Y9EGS0"/>
<organism evidence="3 4">
    <name type="scientific">Actinomadura luteofluorescens</name>
    <dbReference type="NCBI Taxonomy" id="46163"/>
    <lineage>
        <taxon>Bacteria</taxon>
        <taxon>Bacillati</taxon>
        <taxon>Actinomycetota</taxon>
        <taxon>Actinomycetes</taxon>
        <taxon>Streptosporangiales</taxon>
        <taxon>Thermomonosporaceae</taxon>
        <taxon>Actinomadura</taxon>
    </lineage>
</organism>
<dbReference type="Proteomes" id="UP000529783">
    <property type="component" value="Unassembled WGS sequence"/>
</dbReference>
<keyword evidence="4" id="KW-1185">Reference proteome</keyword>
<dbReference type="Pfam" id="PF22181">
    <property type="entry name" value="TarS_linker"/>
    <property type="match status" value="1"/>
</dbReference>
<dbReference type="EMBL" id="JACCBA010000001">
    <property type="protein sequence ID" value="NYD47488.1"/>
    <property type="molecule type" value="Genomic_DNA"/>
</dbReference>
<dbReference type="PANTHER" id="PTHR43685:SF2">
    <property type="entry name" value="GLYCOSYLTRANSFERASE 2-LIKE DOMAIN-CONTAINING PROTEIN"/>
    <property type="match status" value="1"/>
</dbReference>
<comment type="caution">
    <text evidence="3">The sequence shown here is derived from an EMBL/GenBank/DDBJ whole genome shotgun (WGS) entry which is preliminary data.</text>
</comment>
<dbReference type="InterPro" id="IPR029044">
    <property type="entry name" value="Nucleotide-diphossugar_trans"/>
</dbReference>
<feature type="domain" description="TarS/TarP linker" evidence="2">
    <location>
        <begin position="226"/>
        <end position="323"/>
    </location>
</feature>
<dbReference type="SUPFAM" id="SSF53448">
    <property type="entry name" value="Nucleotide-diphospho-sugar transferases"/>
    <property type="match status" value="1"/>
</dbReference>
<dbReference type="RefSeq" id="WP_179844561.1">
    <property type="nucleotide sequence ID" value="NZ_JACCBA010000001.1"/>
</dbReference>
<feature type="domain" description="Glycosyltransferase 2-like" evidence="1">
    <location>
        <begin position="7"/>
        <end position="133"/>
    </location>
</feature>
<evidence type="ECO:0000259" key="2">
    <source>
        <dbReference type="Pfam" id="PF22181"/>
    </source>
</evidence>
<evidence type="ECO:0000313" key="4">
    <source>
        <dbReference type="Proteomes" id="UP000529783"/>
    </source>
</evidence>
<accession>A0A7Y9EGS0</accession>
<name>A0A7Y9EGS0_9ACTN</name>
<dbReference type="GO" id="GO:0016740">
    <property type="term" value="F:transferase activity"/>
    <property type="evidence" value="ECO:0007669"/>
    <property type="project" value="UniProtKB-KW"/>
</dbReference>
<dbReference type="InterPro" id="IPR001173">
    <property type="entry name" value="Glyco_trans_2-like"/>
</dbReference>
<protein>
    <submittedName>
        <fullName evidence="3">Glycosyltransferase involved in cell wall biosynthesis</fullName>
    </submittedName>
</protein>
<evidence type="ECO:0000313" key="3">
    <source>
        <dbReference type="EMBL" id="NYD47488.1"/>
    </source>
</evidence>
<dbReference type="PANTHER" id="PTHR43685">
    <property type="entry name" value="GLYCOSYLTRANSFERASE"/>
    <property type="match status" value="1"/>
</dbReference>
<dbReference type="Gene3D" id="3.90.550.10">
    <property type="entry name" value="Spore Coat Polysaccharide Biosynthesis Protein SpsA, Chain A"/>
    <property type="match status" value="1"/>
</dbReference>
<proteinExistence type="predicted"/>
<evidence type="ECO:0000259" key="1">
    <source>
        <dbReference type="Pfam" id="PF00535"/>
    </source>
</evidence>
<dbReference type="Pfam" id="PF00535">
    <property type="entry name" value="Glycos_transf_2"/>
    <property type="match status" value="1"/>
</dbReference>
<dbReference type="InterPro" id="IPR054028">
    <property type="entry name" value="TarS/TarP_linker"/>
</dbReference>
<gene>
    <name evidence="3" type="ORF">BJY14_003471</name>
</gene>
<sequence>MTQPLVSVIIPVYQCRDTVGGALESVFAQSLPAEQVEVIAVDDGSTDGGGELLDELARAHDRLTVVHQPNSGGAGAPRNRGLELASGTFVFFLDADDRLGPEALERMTAMAERNGTDIVLGKQVGTGGRKAPKVFDRSVERTHVLDPGSDLFGRMSMAALQLFRRSLVERAGLRFTEGLVAHEDQLFTAGAYLNAGGVSVLADYDCYYWAAREDGSSATQGAGAPPADLYAIIGRAMRQVADHTEPGETRERLNRRYLRLEVFGRLDRLYLDSSPDDRKVTLTGCRELLEEWYTPAQRELAHPLHRVIGHCVLHDLEDELLEVLRFRRGGSRPRLHLEDGRAYLKYPFFRDAAVRIPDACFASPAPLVVLPALTRLAWEDGALLAGGRVVVRDVDEGSPTVRLLLEDGDGGRRAVECETVSAAPADEGVEASFTAAVGPEAADLPDGRWTLHIEVSLSGHVRTVPLVRPRDLPLPRAALAGTRLLRPVRARAGEPLALEAGASLTSADFGDVEVGWGPGRRVRVRADAPPVLGDGPAMSVQLHHADDGTTISAPLEAAPDDPSHLRADLSLAGARPGRWRARFAVDGAGEPVPVRLPAEGGGVLGPVTASVVPPRRVHVKMDRRTATVHVTAPMGSLARRTWRRLLPGGGTKPRP</sequence>
<dbReference type="CDD" id="cd00761">
    <property type="entry name" value="Glyco_tranf_GTA_type"/>
    <property type="match status" value="1"/>
</dbReference>